<keyword evidence="2" id="KW-1185">Reference proteome</keyword>
<reference evidence="1 2" key="1">
    <citation type="submission" date="2023-08" db="EMBL/GenBank/DDBJ databases">
        <title>A Necator americanus chromosomal reference genome.</title>
        <authorList>
            <person name="Ilik V."/>
            <person name="Petrzelkova K.J."/>
            <person name="Pardy F."/>
            <person name="Fuh T."/>
            <person name="Niatou-Singa F.S."/>
            <person name="Gouil Q."/>
            <person name="Baker L."/>
            <person name="Ritchie M.E."/>
            <person name="Jex A.R."/>
            <person name="Gazzola D."/>
            <person name="Li H."/>
            <person name="Toshio Fujiwara R."/>
            <person name="Zhan B."/>
            <person name="Aroian R.V."/>
            <person name="Pafco B."/>
            <person name="Schwarz E.M."/>
        </authorList>
    </citation>
    <scope>NUCLEOTIDE SEQUENCE [LARGE SCALE GENOMIC DNA]</scope>
    <source>
        <strain evidence="1 2">Aroian</strain>
        <tissue evidence="1">Whole animal</tissue>
    </source>
</reference>
<evidence type="ECO:0000313" key="1">
    <source>
        <dbReference type="EMBL" id="KAK6764312.1"/>
    </source>
</evidence>
<dbReference type="EMBL" id="JAVFWL010000006">
    <property type="protein sequence ID" value="KAK6764312.1"/>
    <property type="molecule type" value="Genomic_DNA"/>
</dbReference>
<name>A0ABR1ENR9_NECAM</name>
<dbReference type="Proteomes" id="UP001303046">
    <property type="component" value="Unassembled WGS sequence"/>
</dbReference>
<proteinExistence type="predicted"/>
<sequence>MYKLNTRNVVYNKFMTVTKTIKLTTMTMSTLTTDTTQFICLEQMIDEVKAYSNDEIMEVWLEDISSDDDETSEKDENKFFVPSHAEKLGKARN</sequence>
<comment type="caution">
    <text evidence="1">The sequence shown here is derived from an EMBL/GenBank/DDBJ whole genome shotgun (WGS) entry which is preliminary data.</text>
</comment>
<gene>
    <name evidence="1" type="primary">Necator_chrX.g24746</name>
    <name evidence="1" type="ORF">RB195_024581</name>
</gene>
<accession>A0ABR1ENR9</accession>
<evidence type="ECO:0000313" key="2">
    <source>
        <dbReference type="Proteomes" id="UP001303046"/>
    </source>
</evidence>
<organism evidence="1 2">
    <name type="scientific">Necator americanus</name>
    <name type="common">Human hookworm</name>
    <dbReference type="NCBI Taxonomy" id="51031"/>
    <lineage>
        <taxon>Eukaryota</taxon>
        <taxon>Metazoa</taxon>
        <taxon>Ecdysozoa</taxon>
        <taxon>Nematoda</taxon>
        <taxon>Chromadorea</taxon>
        <taxon>Rhabditida</taxon>
        <taxon>Rhabditina</taxon>
        <taxon>Rhabditomorpha</taxon>
        <taxon>Strongyloidea</taxon>
        <taxon>Ancylostomatidae</taxon>
        <taxon>Bunostominae</taxon>
        <taxon>Necator</taxon>
    </lineage>
</organism>
<protein>
    <submittedName>
        <fullName evidence="1">Uncharacterized protein</fullName>
    </submittedName>
</protein>